<feature type="transmembrane region" description="Helical" evidence="1">
    <location>
        <begin position="6"/>
        <end position="34"/>
    </location>
</feature>
<feature type="transmembrane region" description="Helical" evidence="1">
    <location>
        <begin position="54"/>
        <end position="78"/>
    </location>
</feature>
<keyword evidence="3" id="KW-1185">Reference proteome</keyword>
<sequence>MSSLRAAVLLATTVTTGLMAGIYLAFGIAVMPGLSATDDRTFVLAMRSINTKILNGWFALVFGGPILLGLLALVLVLVADRRAALPWLVVGVVLYAATLAVTIAVNVPLNDRLDAASQISAARKAFEDRWIAWNIVRTVLAVGSFGALLGALRALP</sequence>
<comment type="caution">
    <text evidence="2">The sequence shown here is derived from an EMBL/GenBank/DDBJ whole genome shotgun (WGS) entry which is preliminary data.</text>
</comment>
<dbReference type="Proteomes" id="UP001528912">
    <property type="component" value="Unassembled WGS sequence"/>
</dbReference>
<dbReference type="RefSeq" id="WP_277191374.1">
    <property type="nucleotide sequence ID" value="NZ_JAROAV010000021.1"/>
</dbReference>
<reference evidence="2 3" key="1">
    <citation type="submission" date="2023-03" db="EMBL/GenBank/DDBJ databases">
        <title>YIM 133296 draft genome.</title>
        <authorList>
            <person name="Xiong L."/>
        </authorList>
    </citation>
    <scope>NUCLEOTIDE SEQUENCE [LARGE SCALE GENOMIC DNA]</scope>
    <source>
        <strain evidence="2 3">YIM 133296</strain>
    </source>
</reference>
<evidence type="ECO:0000256" key="1">
    <source>
        <dbReference type="SAM" id="Phobius"/>
    </source>
</evidence>
<evidence type="ECO:0000313" key="2">
    <source>
        <dbReference type="EMBL" id="MDF8263709.1"/>
    </source>
</evidence>
<dbReference type="Pfam" id="PF08592">
    <property type="entry name" value="Anthrone_oxy"/>
    <property type="match status" value="1"/>
</dbReference>
<proteinExistence type="predicted"/>
<keyword evidence="1" id="KW-1133">Transmembrane helix</keyword>
<name>A0ABT6C6K5_9MICO</name>
<keyword evidence="1" id="KW-0812">Transmembrane</keyword>
<dbReference type="EMBL" id="JAROAV010000021">
    <property type="protein sequence ID" value="MDF8263709.1"/>
    <property type="molecule type" value="Genomic_DNA"/>
</dbReference>
<gene>
    <name evidence="2" type="ORF">P4R38_05575</name>
</gene>
<feature type="transmembrane region" description="Helical" evidence="1">
    <location>
        <begin position="130"/>
        <end position="152"/>
    </location>
</feature>
<feature type="transmembrane region" description="Helical" evidence="1">
    <location>
        <begin position="84"/>
        <end position="109"/>
    </location>
</feature>
<protein>
    <submittedName>
        <fullName evidence="2">DUF1772 domain-containing protein</fullName>
    </submittedName>
</protein>
<accession>A0ABT6C6K5</accession>
<dbReference type="InterPro" id="IPR013901">
    <property type="entry name" value="Anthrone_oxy"/>
</dbReference>
<evidence type="ECO:0000313" key="3">
    <source>
        <dbReference type="Proteomes" id="UP001528912"/>
    </source>
</evidence>
<organism evidence="2 3">
    <name type="scientific">Luteipulveratus flavus</name>
    <dbReference type="NCBI Taxonomy" id="3031728"/>
    <lineage>
        <taxon>Bacteria</taxon>
        <taxon>Bacillati</taxon>
        <taxon>Actinomycetota</taxon>
        <taxon>Actinomycetes</taxon>
        <taxon>Micrococcales</taxon>
        <taxon>Dermacoccaceae</taxon>
        <taxon>Luteipulveratus</taxon>
    </lineage>
</organism>
<keyword evidence="1" id="KW-0472">Membrane</keyword>